<organism evidence="1 2">
    <name type="scientific">Gossypium arboreum</name>
    <name type="common">Tree cotton</name>
    <name type="synonym">Gossypium nanking</name>
    <dbReference type="NCBI Taxonomy" id="29729"/>
    <lineage>
        <taxon>Eukaryota</taxon>
        <taxon>Viridiplantae</taxon>
        <taxon>Streptophyta</taxon>
        <taxon>Embryophyta</taxon>
        <taxon>Tracheophyta</taxon>
        <taxon>Spermatophyta</taxon>
        <taxon>Magnoliopsida</taxon>
        <taxon>eudicotyledons</taxon>
        <taxon>Gunneridae</taxon>
        <taxon>Pentapetalae</taxon>
        <taxon>rosids</taxon>
        <taxon>malvids</taxon>
        <taxon>Malvales</taxon>
        <taxon>Malvaceae</taxon>
        <taxon>Malvoideae</taxon>
        <taxon>Gossypium</taxon>
    </lineage>
</organism>
<reference evidence="2" key="1">
    <citation type="submission" date="2014-09" db="EMBL/GenBank/DDBJ databases">
        <authorList>
            <person name="Mudge J."/>
            <person name="Ramaraj T."/>
            <person name="Lindquist I.E."/>
            <person name="Bharti A.K."/>
            <person name="Sundararajan A."/>
            <person name="Cameron C.T."/>
            <person name="Woodward J.E."/>
            <person name="May G.D."/>
            <person name="Brubaker C."/>
            <person name="Broadhvest J."/>
            <person name="Wilkins T.A."/>
        </authorList>
    </citation>
    <scope>NUCLEOTIDE SEQUENCE</scope>
    <source>
        <strain evidence="2">cv. AKA8401</strain>
    </source>
</reference>
<keyword evidence="2" id="KW-1185">Reference proteome</keyword>
<dbReference type="AlphaFoldDB" id="A0A0B0MCQ3"/>
<sequence length="76" mass="8879">MDDVMVYGDDIVNELDNDVTSRKTRGWVARHVLRHYVQAFRVSNSIPSFQRYCQASLGIKGLRRLELTINWIFGYS</sequence>
<dbReference type="Proteomes" id="UP000032142">
    <property type="component" value="Unassembled WGS sequence"/>
</dbReference>
<evidence type="ECO:0000313" key="1">
    <source>
        <dbReference type="EMBL" id="KHF98564.1"/>
    </source>
</evidence>
<gene>
    <name evidence="1" type="ORF">F383_37883</name>
</gene>
<protein>
    <submittedName>
        <fullName evidence="1">Uncharacterized protein</fullName>
    </submittedName>
</protein>
<name>A0A0B0MCQ3_GOSAR</name>
<comment type="caution">
    <text evidence="1">The sequence shown here is derived from an EMBL/GenBank/DDBJ whole genome shotgun (WGS) entry which is preliminary data.</text>
</comment>
<accession>A0A0B0MCQ3</accession>
<evidence type="ECO:0000313" key="2">
    <source>
        <dbReference type="Proteomes" id="UP000032142"/>
    </source>
</evidence>
<dbReference type="EMBL" id="JRRC01044361">
    <property type="protein sequence ID" value="KHF98564.1"/>
    <property type="molecule type" value="Genomic_DNA"/>
</dbReference>
<proteinExistence type="predicted"/>